<evidence type="ECO:0000256" key="1">
    <source>
        <dbReference type="ARBA" id="ARBA00023172"/>
    </source>
</evidence>
<reference evidence="3" key="1">
    <citation type="submission" date="2019-09" db="EMBL/GenBank/DDBJ databases">
        <title>Distinct polysaccharide growth profiles of human intestinal Prevotella copri isolates.</title>
        <authorList>
            <person name="Fehlner-Peach H."/>
            <person name="Magnabosco C."/>
            <person name="Raghavan V."/>
            <person name="Scher J.U."/>
            <person name="Tett A."/>
            <person name="Cox L.M."/>
            <person name="Gottsegen C."/>
            <person name="Watters A."/>
            <person name="Wiltshire- Gordon J.D."/>
            <person name="Segata N."/>
            <person name="Bonneau R."/>
            <person name="Littman D.R."/>
        </authorList>
    </citation>
    <scope>NUCLEOTIDE SEQUENCE [LARGE SCALE GENOMIC DNA]</scope>
    <source>
        <strain evidence="3">iAU3127</strain>
    </source>
</reference>
<organism evidence="2 3">
    <name type="scientific">Segatella copri</name>
    <dbReference type="NCBI Taxonomy" id="165179"/>
    <lineage>
        <taxon>Bacteria</taxon>
        <taxon>Pseudomonadati</taxon>
        <taxon>Bacteroidota</taxon>
        <taxon>Bacteroidia</taxon>
        <taxon>Bacteroidales</taxon>
        <taxon>Prevotellaceae</taxon>
        <taxon>Segatella</taxon>
    </lineage>
</organism>
<dbReference type="EMBL" id="VZAP01000123">
    <property type="protein sequence ID" value="MQO93050.1"/>
    <property type="molecule type" value="Genomic_DNA"/>
</dbReference>
<sequence length="41" mass="4581">MGYTTFATLLLTKGADIYTTSKLMGHKSLRTTLIYAEIIDK</sequence>
<dbReference type="InterPro" id="IPR013762">
    <property type="entry name" value="Integrase-like_cat_sf"/>
</dbReference>
<dbReference type="Proteomes" id="UP000421283">
    <property type="component" value="Unassembled WGS sequence"/>
</dbReference>
<dbReference type="SUPFAM" id="SSF56349">
    <property type="entry name" value="DNA breaking-rejoining enzymes"/>
    <property type="match status" value="1"/>
</dbReference>
<proteinExistence type="predicted"/>
<dbReference type="AlphaFoldDB" id="A0AA90VKC8"/>
<dbReference type="Gene3D" id="1.10.443.10">
    <property type="entry name" value="Intergrase catalytic core"/>
    <property type="match status" value="1"/>
</dbReference>
<evidence type="ECO:0000313" key="3">
    <source>
        <dbReference type="Proteomes" id="UP000421283"/>
    </source>
</evidence>
<dbReference type="GO" id="GO:0015074">
    <property type="term" value="P:DNA integration"/>
    <property type="evidence" value="ECO:0007669"/>
    <property type="project" value="InterPro"/>
</dbReference>
<dbReference type="GO" id="GO:0003677">
    <property type="term" value="F:DNA binding"/>
    <property type="evidence" value="ECO:0007669"/>
    <property type="project" value="InterPro"/>
</dbReference>
<dbReference type="GO" id="GO:0006310">
    <property type="term" value="P:DNA recombination"/>
    <property type="evidence" value="ECO:0007669"/>
    <property type="project" value="UniProtKB-KW"/>
</dbReference>
<keyword evidence="1" id="KW-0233">DNA recombination</keyword>
<accession>A0AA90VKC8</accession>
<name>A0AA90VKC8_9BACT</name>
<dbReference type="InterPro" id="IPR011010">
    <property type="entry name" value="DNA_brk_join_enz"/>
</dbReference>
<protein>
    <submittedName>
        <fullName evidence="2">Tyrosine-type recombinase/integrase</fullName>
    </submittedName>
</protein>
<comment type="caution">
    <text evidence="2">The sequence shown here is derived from an EMBL/GenBank/DDBJ whole genome shotgun (WGS) entry which is preliminary data.</text>
</comment>
<gene>
    <name evidence="2" type="ORF">F7D31_10325</name>
</gene>
<evidence type="ECO:0000313" key="2">
    <source>
        <dbReference type="EMBL" id="MQO93050.1"/>
    </source>
</evidence>